<reference evidence="4" key="1">
    <citation type="submission" date="2023-06" db="EMBL/GenBank/DDBJ databases">
        <title>Identification and characterization of horizontal gene transfer across gut microbiota members of farm animals based on homology search.</title>
        <authorList>
            <person name="Zeman M."/>
            <person name="Kubasova T."/>
            <person name="Jahodarova E."/>
            <person name="Nykrynova M."/>
            <person name="Rychlik I."/>
        </authorList>
    </citation>
    <scope>NUCLEOTIDE SEQUENCE [LARGE SCALE GENOMIC DNA]</scope>
    <source>
        <strain evidence="4">ET340</strain>
    </source>
</reference>
<feature type="region of interest" description="Disordered" evidence="1">
    <location>
        <begin position="1"/>
        <end position="33"/>
    </location>
</feature>
<feature type="transmembrane region" description="Helical" evidence="2">
    <location>
        <begin position="42"/>
        <end position="64"/>
    </location>
</feature>
<sequence>MKRNAPEYDAWNAQMPEQEPWQEPDGFSNQLPEQKSTGTARLLPLAICAVLLVVLLAEGAFFWLRGRQLEWRNAVYVPDAQQSMYQADESFSFGPYQRAVKVSGQGEDLGAITGIAQGEKIVRAAVSLGAMNQAAWDCDGAFYLQSGGVYYPNLGGYELEQEHPEWAMRALNGYELCGTGMEEGWVYFLVPESVSEGTLWLHWLEKNEDYNTESVQAAGVAVQFDQEVTGND</sequence>
<organism evidence="3 4">
    <name type="scientific">Allofournierella massiliensis</name>
    <dbReference type="NCBI Taxonomy" id="1650663"/>
    <lineage>
        <taxon>Bacteria</taxon>
        <taxon>Bacillati</taxon>
        <taxon>Bacillota</taxon>
        <taxon>Clostridia</taxon>
        <taxon>Eubacteriales</taxon>
        <taxon>Oscillospiraceae</taxon>
        <taxon>Allofournierella</taxon>
    </lineage>
</organism>
<evidence type="ECO:0008006" key="5">
    <source>
        <dbReference type="Google" id="ProtNLM"/>
    </source>
</evidence>
<name>A0ABT7UTC9_9FIRM</name>
<accession>A0ABT7UTC9</accession>
<dbReference type="RefSeq" id="WP_289600515.1">
    <property type="nucleotide sequence ID" value="NZ_JAUDCL010000028.1"/>
</dbReference>
<reference evidence="3 4" key="3">
    <citation type="submission" date="2023-06" db="EMBL/GenBank/DDBJ databases">
        <authorList>
            <person name="Zeman M."/>
            <person name="Kubasova T."/>
            <person name="Jahodarova E."/>
            <person name="Nykrynova M."/>
            <person name="Rychlik I."/>
        </authorList>
    </citation>
    <scope>NUCLEOTIDE SEQUENCE [LARGE SCALE GENOMIC DNA]</scope>
    <source>
        <strain evidence="3 4">ET340</strain>
    </source>
</reference>
<keyword evidence="4" id="KW-1185">Reference proteome</keyword>
<keyword evidence="2" id="KW-0472">Membrane</keyword>
<keyword evidence="2" id="KW-1133">Transmembrane helix</keyword>
<evidence type="ECO:0000256" key="2">
    <source>
        <dbReference type="SAM" id="Phobius"/>
    </source>
</evidence>
<proteinExistence type="predicted"/>
<reference evidence="3 4" key="2">
    <citation type="submission" date="2023-06" db="EMBL/GenBank/DDBJ databases">
        <title>Identification and characterization of horizontal gene transfer across gut microbiota members of farm animals based on homology search.</title>
        <authorList>
            <person name="Schwarzerova J."/>
            <person name="Nykrynova M."/>
            <person name="Jureckova K."/>
            <person name="Cejkova D."/>
            <person name="Rychlik I."/>
        </authorList>
    </citation>
    <scope>NUCLEOTIDE SEQUENCE [LARGE SCALE GENOMIC DNA]</scope>
    <source>
        <strain evidence="3 4">ET340</strain>
    </source>
</reference>
<evidence type="ECO:0000256" key="1">
    <source>
        <dbReference type="SAM" id="MobiDB-lite"/>
    </source>
</evidence>
<dbReference type="Proteomes" id="UP001529380">
    <property type="component" value="Unassembled WGS sequence"/>
</dbReference>
<comment type="caution">
    <text evidence="3">The sequence shown here is derived from an EMBL/GenBank/DDBJ whole genome shotgun (WGS) entry which is preliminary data.</text>
</comment>
<evidence type="ECO:0000313" key="3">
    <source>
        <dbReference type="EMBL" id="MDM8202153.1"/>
    </source>
</evidence>
<keyword evidence="2" id="KW-0812">Transmembrane</keyword>
<dbReference type="EMBL" id="JAUDCL010000028">
    <property type="protein sequence ID" value="MDM8202153.1"/>
    <property type="molecule type" value="Genomic_DNA"/>
</dbReference>
<evidence type="ECO:0000313" key="4">
    <source>
        <dbReference type="Proteomes" id="UP001529380"/>
    </source>
</evidence>
<protein>
    <recommendedName>
        <fullName evidence="5">DUF4352 domain-containing protein</fullName>
    </recommendedName>
</protein>
<gene>
    <name evidence="3" type="ORF">QUW08_12755</name>
</gene>